<dbReference type="PANTHER" id="PTHR36985:SF1">
    <property type="entry name" value="TRANSLOCATION AND ASSEMBLY MODULE SUBUNIT TAMB"/>
    <property type="match status" value="1"/>
</dbReference>
<evidence type="ECO:0000256" key="1">
    <source>
        <dbReference type="ARBA" id="ARBA00004167"/>
    </source>
</evidence>
<name>A0ABV3U8E0_9GAMM</name>
<evidence type="ECO:0000256" key="2">
    <source>
        <dbReference type="ARBA" id="ARBA00022692"/>
    </source>
</evidence>
<feature type="compositionally biased region" description="Polar residues" evidence="5">
    <location>
        <begin position="338"/>
        <end position="353"/>
    </location>
</feature>
<evidence type="ECO:0000256" key="6">
    <source>
        <dbReference type="SAM" id="Phobius"/>
    </source>
</evidence>
<evidence type="ECO:0000313" key="9">
    <source>
        <dbReference type="Proteomes" id="UP001557485"/>
    </source>
</evidence>
<keyword evidence="3 6" id="KW-1133">Transmembrane helix</keyword>
<feature type="domain" description="Translocation and assembly module TamB C-terminal" evidence="7">
    <location>
        <begin position="963"/>
        <end position="1280"/>
    </location>
</feature>
<protein>
    <submittedName>
        <fullName evidence="8">Translocation/assembly module TamB domain-containing protein</fullName>
    </submittedName>
</protein>
<evidence type="ECO:0000256" key="4">
    <source>
        <dbReference type="ARBA" id="ARBA00023136"/>
    </source>
</evidence>
<proteinExistence type="predicted"/>
<dbReference type="RefSeq" id="WP_368381520.1">
    <property type="nucleotide sequence ID" value="NZ_JBFRYA010000007.1"/>
</dbReference>
<dbReference type="EMBL" id="JBFRYA010000007">
    <property type="protein sequence ID" value="MEX1669249.1"/>
    <property type="molecule type" value="Genomic_DNA"/>
</dbReference>
<sequence length="1284" mass="136299">MKRLARLLLRSAVLLAAIAVLCVASIYLILDTQRGSDWLLKQSLALVSPTASFNTYSGSFAKGVHIEGLKLPIEGLTIELESLHSSWNLWGVLGGRLAIETLHLKELSIHIDQANAAAPDPNTEAAGPWPHLSLPIAINLADLRIDGLHIINADSRQDIERIRLSGNLGLINTTIENFSVDTAKQQLSLEGKIRNRPPYAMNIGIRWAASLDDMPPLSGNAKLKGNLKELRLKHQLIQPSAVDTQLSVKLPFDPEHLEIDAKAISLALSSQWQDVIIPLTSSESGLKQSQSAASNSKPSVNFLSSGTIRLDGSWQDYRLALDTQLSAPTKNPADAQKPQVQSPAQSQTPSAESNDPVEMLSTLLEQPGHLKANISGNQLDLLIKKIALNTGSGALLLAGKVNANSLLASDSQAAPNLGNAPASSTAQAMQWQLTLSTTDLSTIKLLPQWPAKLNSKLSSRGSWQGNNYQASLTIDKLNGEFLGRALNGNGALQVSDHHQEFKNLSLQLGNNQLQLNGRLADTSSLDWMLDAKDLNQLRPDLGGALHSTGSLRGGPLAKLLQAPAAKNPNFPQISAELSASKLRYQGYAVASAELALKLSSDQSLVLNANAAGLSAAPLSNAALSLQANGNIEHHQLALDLKDAESQLSLKLDGGLNRAFKPSKQAAAKPAWQGRIQEFAANHPQLGPWLLGKPAALLAASGAVQLKDFCLTQEQDATPAELCSDLALNDKDIKLKGHIHALSLNRLSASLPPGSSLQGELNSEFNVDGALTGNIADLKGELALSADPILIRYQAGVNEDILEHHASLNAQATLSEQQLRSHLNFNIAEVGSLIASIGTAKPSSTSNINLGPDTKINGEITSQFDNLQWLGGFFPELEKLDGRLNAAMAVAGTLQAPVISGDINLDELNMQLPAVGLALKTGTAQLNLANNGNWQLDAGITSGTGRIKIVGEGSLGQNVQNAPTEQSGPRGNISISGENITAVDLPDASVTISPDINIGIAPELIKIRGSLKIPKGKFVLKSLPEQATSVSADEIIISSNEQASIGAGTPIDTLISITLDDSFEFSGYGFSTRLGGKLRVAQKSQSAVQAFGSLSLYDGIYKAYGQDLSIQRGLLLFQGPVDNPGLNISAVREVKTYTVGINIGGFAQDIRSELFSDPAMPPTDVISMLITGKVPGEMSQSDANQVMNAATALGISQSKGITSTLQNTFGMDVLNLQGGESYEDSSLVVGKYLSPDLFISYVQNLFTPAGSIQLDYTLSKSLGLKAQSGKTQSVDLLYRIEHGKD</sequence>
<comment type="subcellular location">
    <subcellularLocation>
        <location evidence="1">Membrane</location>
        <topology evidence="1">Single-pass membrane protein</topology>
    </subcellularLocation>
</comment>
<dbReference type="Pfam" id="PF04357">
    <property type="entry name" value="TamB"/>
    <property type="match status" value="1"/>
</dbReference>
<dbReference type="Proteomes" id="UP001557485">
    <property type="component" value="Unassembled WGS sequence"/>
</dbReference>
<evidence type="ECO:0000259" key="7">
    <source>
        <dbReference type="Pfam" id="PF04357"/>
    </source>
</evidence>
<keyword evidence="2 6" id="KW-0812">Transmembrane</keyword>
<accession>A0ABV3U8E0</accession>
<reference evidence="8 9" key="1">
    <citation type="journal article" date="2011" name="Int. J. Syst. Evol. Microbiol.">
        <title>Zhongshania antarctica gen. nov., sp. nov. and Zhongshania guokunii sp. nov., gammaproteobacteria respectively isolated from coastal attached (fast) ice and surface seawater of the Antarctic.</title>
        <authorList>
            <person name="Li H.J."/>
            <person name="Zhang X.Y."/>
            <person name="Chen C.X."/>
            <person name="Zhang Y.J."/>
            <person name="Gao Z.M."/>
            <person name="Yu Y."/>
            <person name="Chen X.L."/>
            <person name="Chen B."/>
            <person name="Zhang Y.Z."/>
        </authorList>
    </citation>
    <scope>NUCLEOTIDE SEQUENCE [LARGE SCALE GENOMIC DNA]</scope>
    <source>
        <strain evidence="8 9">ZS6-22T</strain>
    </source>
</reference>
<feature type="transmembrane region" description="Helical" evidence="6">
    <location>
        <begin position="7"/>
        <end position="30"/>
    </location>
</feature>
<evidence type="ECO:0000256" key="5">
    <source>
        <dbReference type="SAM" id="MobiDB-lite"/>
    </source>
</evidence>
<evidence type="ECO:0000256" key="3">
    <source>
        <dbReference type="ARBA" id="ARBA00022989"/>
    </source>
</evidence>
<feature type="region of interest" description="Disordered" evidence="5">
    <location>
        <begin position="328"/>
        <end position="356"/>
    </location>
</feature>
<gene>
    <name evidence="8" type="ORF">AB4876_10025</name>
</gene>
<dbReference type="PANTHER" id="PTHR36985">
    <property type="entry name" value="TRANSLOCATION AND ASSEMBLY MODULE SUBUNIT TAMB"/>
    <property type="match status" value="1"/>
</dbReference>
<organism evidence="8 9">
    <name type="scientific">Zhongshania guokunii</name>
    <dbReference type="NCBI Taxonomy" id="641783"/>
    <lineage>
        <taxon>Bacteria</taxon>
        <taxon>Pseudomonadati</taxon>
        <taxon>Pseudomonadota</taxon>
        <taxon>Gammaproteobacteria</taxon>
        <taxon>Cellvibrionales</taxon>
        <taxon>Spongiibacteraceae</taxon>
        <taxon>Zhongshania</taxon>
    </lineage>
</organism>
<keyword evidence="9" id="KW-1185">Reference proteome</keyword>
<keyword evidence="4 6" id="KW-0472">Membrane</keyword>
<comment type="caution">
    <text evidence="8">The sequence shown here is derived from an EMBL/GenBank/DDBJ whole genome shotgun (WGS) entry which is preliminary data.</text>
</comment>
<dbReference type="InterPro" id="IPR007452">
    <property type="entry name" value="TamB_C"/>
</dbReference>
<evidence type="ECO:0000313" key="8">
    <source>
        <dbReference type="EMBL" id="MEX1669249.1"/>
    </source>
</evidence>